<comment type="function">
    <text evidence="1">Involved in the assembly of lipopolysaccharide (LPS) at the surface of the outer membrane.</text>
</comment>
<feature type="domain" description="LptD C-terminal" evidence="2">
    <location>
        <begin position="311"/>
        <end position="662"/>
    </location>
</feature>
<dbReference type="GO" id="GO:0009279">
    <property type="term" value="C:cell outer membrane"/>
    <property type="evidence" value="ECO:0007669"/>
    <property type="project" value="UniProtKB-SubCell"/>
</dbReference>
<dbReference type="RefSeq" id="WP_005855982.1">
    <property type="nucleotide sequence ID" value="NZ_AAYA01000002.1"/>
</dbReference>
<evidence type="ECO:0000313" key="3">
    <source>
        <dbReference type="EMBL" id="EBA09770.1"/>
    </source>
</evidence>
<protein>
    <recommendedName>
        <fullName evidence="1">LPS-assembly protein LptD</fullName>
    </recommendedName>
</protein>
<keyword evidence="1" id="KW-0732">Signal</keyword>
<dbReference type="GO" id="GO:1990351">
    <property type="term" value="C:transporter complex"/>
    <property type="evidence" value="ECO:0007669"/>
    <property type="project" value="TreeGrafter"/>
</dbReference>
<accession>A3JZ67</accession>
<dbReference type="InterPro" id="IPR007543">
    <property type="entry name" value="LptD_C"/>
</dbReference>
<dbReference type="EMBL" id="AAYA01000002">
    <property type="protein sequence ID" value="EBA09770.1"/>
    <property type="molecule type" value="Genomic_DNA"/>
</dbReference>
<dbReference type="eggNOG" id="COG1452">
    <property type="taxonomic scope" value="Bacteria"/>
</dbReference>
<comment type="caution">
    <text evidence="3">The sequence shown here is derived from an EMBL/GenBank/DDBJ whole genome shotgun (WGS) entry which is preliminary data.</text>
</comment>
<dbReference type="PANTHER" id="PTHR30189">
    <property type="entry name" value="LPS-ASSEMBLY PROTEIN"/>
    <property type="match status" value="1"/>
</dbReference>
<dbReference type="Pfam" id="PF04453">
    <property type="entry name" value="LptD"/>
    <property type="match status" value="1"/>
</dbReference>
<evidence type="ECO:0000313" key="4">
    <source>
        <dbReference type="Proteomes" id="UP000005713"/>
    </source>
</evidence>
<feature type="signal peptide" evidence="1">
    <location>
        <begin position="1"/>
        <end position="48"/>
    </location>
</feature>
<comment type="subunit">
    <text evidence="1">Component of the lipopolysaccharide transport and assembly complex.</text>
</comment>
<proteinExistence type="inferred from homology"/>
<name>A3JZ67_SAGS3</name>
<comment type="subcellular location">
    <subcellularLocation>
        <location evidence="1">Cell outer membrane</location>
    </subcellularLocation>
</comment>
<organism evidence="3 4">
    <name type="scientific">Sagittula stellata (strain ATCC 700073 / DSM 11524 / E-37)</name>
    <dbReference type="NCBI Taxonomy" id="388399"/>
    <lineage>
        <taxon>Bacteria</taxon>
        <taxon>Pseudomonadati</taxon>
        <taxon>Pseudomonadota</taxon>
        <taxon>Alphaproteobacteria</taxon>
        <taxon>Rhodobacterales</taxon>
        <taxon>Roseobacteraceae</taxon>
        <taxon>Sagittula</taxon>
    </lineage>
</organism>
<dbReference type="AlphaFoldDB" id="A3JZ67"/>
<evidence type="ECO:0000256" key="1">
    <source>
        <dbReference type="HAMAP-Rule" id="MF_01411"/>
    </source>
</evidence>
<dbReference type="PANTHER" id="PTHR30189:SF1">
    <property type="entry name" value="LPS-ASSEMBLY PROTEIN LPTD"/>
    <property type="match status" value="1"/>
</dbReference>
<keyword evidence="1" id="KW-0998">Cell outer membrane</keyword>
<evidence type="ECO:0000259" key="2">
    <source>
        <dbReference type="Pfam" id="PF04453"/>
    </source>
</evidence>
<reference evidence="3 4" key="1">
    <citation type="submission" date="2006-06" db="EMBL/GenBank/DDBJ databases">
        <authorList>
            <person name="Moran M.A."/>
            <person name="Ferriera S."/>
            <person name="Johnson J."/>
            <person name="Kravitz S."/>
            <person name="Beeson K."/>
            <person name="Sutton G."/>
            <person name="Rogers Y.-H."/>
            <person name="Friedman R."/>
            <person name="Frazier M."/>
            <person name="Venter J.C."/>
        </authorList>
    </citation>
    <scope>NUCLEOTIDE SEQUENCE [LARGE SCALE GENOMIC DNA]</scope>
    <source>
        <strain evidence="3 4">E-37</strain>
    </source>
</reference>
<feature type="chain" id="PRO_5009006655" description="LPS-assembly protein LptD" evidence="1">
    <location>
        <begin position="49"/>
        <end position="755"/>
    </location>
</feature>
<dbReference type="InterPro" id="IPR020889">
    <property type="entry name" value="LipoPS_assembly_LptD"/>
</dbReference>
<gene>
    <name evidence="1" type="primary">lptD</name>
    <name evidence="3" type="ORF">SSE37_08178</name>
</gene>
<comment type="caution">
    <text evidence="1">Lacks conserved residue(s) required for the propagation of feature annotation.</text>
</comment>
<dbReference type="InterPro" id="IPR050218">
    <property type="entry name" value="LptD"/>
</dbReference>
<keyword evidence="1" id="KW-0472">Membrane</keyword>
<keyword evidence="4" id="KW-1185">Reference proteome</keyword>
<dbReference type="GO" id="GO:0015920">
    <property type="term" value="P:lipopolysaccharide transport"/>
    <property type="evidence" value="ECO:0007669"/>
    <property type="project" value="InterPro"/>
</dbReference>
<dbReference type="HAMAP" id="MF_01411">
    <property type="entry name" value="LPS_assembly_LptD"/>
    <property type="match status" value="1"/>
</dbReference>
<dbReference type="GO" id="GO:0043165">
    <property type="term" value="P:Gram-negative-bacterium-type cell outer membrane assembly"/>
    <property type="evidence" value="ECO:0007669"/>
    <property type="project" value="UniProtKB-UniRule"/>
</dbReference>
<sequence length="755" mass="84307" precursor="true">MTRGRRIVPLATPPAGRTPVALARAAVRAAVRATACAALWLAPLPALMASATPVAAQQTAQEDDSPALLVADNVFIDGEETLVATGNVEALQGTTRLTASAITYDRANDRLQITGPIRITDPEQGVIILASEAELDEGFRNGLLKGARMVIDQQLQLAAVEAQRVDGRYTQLRRVAATSCQVCGKNQVPLWQIRAARVVHDQEERQLYFDDAQVRLLDVPVFWLPRLRLPDPTLDRARGFLFPTFTSSTLLGFGVKVPYFIPIGDHQDLTLTPHLTTKSRSLEFRYRRAFRSGKLTLTGAMSSDSFRDEQVRGYLFADGVFSLPRDYTLTFALRSVSDDAYLNDYSIQNSDRLASTVTMARVRTDRRISFDLTSYQTLRQYEANATQPGLTAAVHTDRRFLWSRVPGEFRLSLAASGLYRESTLDVDSNDADDITDGRDTARLNIDGSWRDRWTLGPGFRLGLEGHLWIDHYITDQDAAVPDRITRFTPGAAVELRWPLQRKGRNGGRTLLEPVAQIGWVGGSRAKNANEESTRVEFDEANLLSLSRFPAADRREHGMTFAAGVRWMHEAPGGWSAALTMGRLWREDIDSEFTRSSGLDSLESDWLIAGRFANPLGITLTARGLLDEENRFTKAEARAGWSNTRMDLGASYVLLVTDPEELRNKAVSEWTFDGRYRVTRHWETSTEVRYDLADRRLDRVGLGLQYRNECIQVDIGATREFASANNLEPSTDIQLTVALHGFGADDSAKEYRRICR</sequence>
<comment type="similarity">
    <text evidence="1">Belongs to the LptD family.</text>
</comment>
<dbReference type="Proteomes" id="UP000005713">
    <property type="component" value="Unassembled WGS sequence"/>
</dbReference>